<evidence type="ECO:0000256" key="5">
    <source>
        <dbReference type="ARBA" id="ARBA00023032"/>
    </source>
</evidence>
<dbReference type="InterPro" id="IPR041193">
    <property type="entry name" value="CysA_C"/>
</dbReference>
<keyword evidence="2" id="KW-0547">Nucleotide-binding</keyword>
<dbReference type="PANTHER" id="PTHR42781:SF4">
    <property type="entry name" value="SPERMIDINE_PUTRESCINE IMPORT ATP-BINDING PROTEIN POTA"/>
    <property type="match status" value="1"/>
</dbReference>
<name>A0A8H2K253_ACIRA</name>
<reference evidence="7 8" key="1">
    <citation type="submission" date="2019-06" db="EMBL/GenBank/DDBJ databases">
        <title>Genome of Acinetobacter radioresistens APH1, a phenol degrading strain.</title>
        <authorList>
            <person name="Liu Y."/>
        </authorList>
    </citation>
    <scope>NUCLEOTIDE SEQUENCE [LARGE SCALE GENOMIC DNA]</scope>
    <source>
        <strain evidence="7 8">APH1</strain>
    </source>
</reference>
<dbReference type="Proteomes" id="UP000314285">
    <property type="component" value="Unassembled WGS sequence"/>
</dbReference>
<sequence>MSIQVKNIEKHFGAFHALKNISLDFPEGQLVALLGPSGCGKTTLLRIIAGLESADGGQVLLEGSDATDVHVRERQVGFVFQHYALFRHMSVFDNIAFGLRVRPRSTRPSEAEIKKQVTRLLDLVQLGFLADRYPAQLSGGQRQRIALARALAVEPRVLLLDEPFGALDAKVRKELRRWLRTLHDELHITSIFVTHDQEEALEVADQIVVMNKGNIEQIGSPREVYEKPATPFVFDFLGQANRFEGQYQQGIIQIGQDRIQLPHSVEIAQGKVVAFARPDELRIHAQPQDNTIQATFLREIWIAGNVVAELQDRNGNLIEITLSPEEVKQHQFRAQQNVWISASALHLFEDQVA</sequence>
<dbReference type="InterPro" id="IPR005666">
    <property type="entry name" value="Sulph_transpt1"/>
</dbReference>
<dbReference type="PANTHER" id="PTHR42781">
    <property type="entry name" value="SPERMIDINE/PUTRESCINE IMPORT ATP-BINDING PROTEIN POTA"/>
    <property type="match status" value="1"/>
</dbReference>
<keyword evidence="4" id="KW-1278">Translocase</keyword>
<gene>
    <name evidence="7" type="ORF">FHY67_05675</name>
</gene>
<evidence type="ECO:0000259" key="6">
    <source>
        <dbReference type="PROSITE" id="PS50893"/>
    </source>
</evidence>
<dbReference type="SUPFAM" id="SSF50331">
    <property type="entry name" value="MOP-like"/>
    <property type="match status" value="1"/>
</dbReference>
<dbReference type="GO" id="GO:0016887">
    <property type="term" value="F:ATP hydrolysis activity"/>
    <property type="evidence" value="ECO:0007669"/>
    <property type="project" value="InterPro"/>
</dbReference>
<dbReference type="InterPro" id="IPR003593">
    <property type="entry name" value="AAA+_ATPase"/>
</dbReference>
<dbReference type="AlphaFoldDB" id="A0A8H2K253"/>
<dbReference type="Pfam" id="PF17850">
    <property type="entry name" value="CysA_C_terminal"/>
    <property type="match status" value="1"/>
</dbReference>
<dbReference type="PROSITE" id="PS00211">
    <property type="entry name" value="ABC_TRANSPORTER_1"/>
    <property type="match status" value="1"/>
</dbReference>
<dbReference type="GO" id="GO:0005524">
    <property type="term" value="F:ATP binding"/>
    <property type="evidence" value="ECO:0007669"/>
    <property type="project" value="UniProtKB-KW"/>
</dbReference>
<organism evidence="7 8">
    <name type="scientific">Acinetobacter radioresistens</name>
    <dbReference type="NCBI Taxonomy" id="40216"/>
    <lineage>
        <taxon>Bacteria</taxon>
        <taxon>Pseudomonadati</taxon>
        <taxon>Pseudomonadota</taxon>
        <taxon>Gammaproteobacteria</taxon>
        <taxon>Moraxellales</taxon>
        <taxon>Moraxellaceae</taxon>
        <taxon>Acinetobacter</taxon>
    </lineage>
</organism>
<dbReference type="CDD" id="cd03296">
    <property type="entry name" value="ABC_CysA_sulfate_importer"/>
    <property type="match status" value="1"/>
</dbReference>
<dbReference type="FunFam" id="3.40.50.300:FF:000227">
    <property type="entry name" value="Sulfate/thiosulfate import ATP-binding protein CysA"/>
    <property type="match status" value="1"/>
</dbReference>
<dbReference type="GO" id="GO:0043190">
    <property type="term" value="C:ATP-binding cassette (ABC) transporter complex"/>
    <property type="evidence" value="ECO:0007669"/>
    <property type="project" value="InterPro"/>
</dbReference>
<keyword evidence="5" id="KW-0764">Sulfate transport</keyword>
<dbReference type="RefSeq" id="WP_101235137.1">
    <property type="nucleotide sequence ID" value="NZ_JAATPI010000002.1"/>
</dbReference>
<dbReference type="InterPro" id="IPR017871">
    <property type="entry name" value="ABC_transporter-like_CS"/>
</dbReference>
<dbReference type="SMART" id="SM00382">
    <property type="entry name" value="AAA"/>
    <property type="match status" value="1"/>
</dbReference>
<keyword evidence="3 7" id="KW-0067">ATP-binding</keyword>
<evidence type="ECO:0000313" key="7">
    <source>
        <dbReference type="EMBL" id="TNX93049.1"/>
    </source>
</evidence>
<evidence type="ECO:0000256" key="4">
    <source>
        <dbReference type="ARBA" id="ARBA00022967"/>
    </source>
</evidence>
<evidence type="ECO:0000256" key="2">
    <source>
        <dbReference type="ARBA" id="ARBA00022741"/>
    </source>
</evidence>
<dbReference type="InterPro" id="IPR027417">
    <property type="entry name" value="P-loop_NTPase"/>
</dbReference>
<comment type="caution">
    <text evidence="7">The sequence shown here is derived from an EMBL/GenBank/DDBJ whole genome shotgun (WGS) entry which is preliminary data.</text>
</comment>
<protein>
    <submittedName>
        <fullName evidence="7">Sulfate ABC transporter ATP-binding protein</fullName>
    </submittedName>
</protein>
<dbReference type="InterPro" id="IPR003439">
    <property type="entry name" value="ABC_transporter-like_ATP-bd"/>
</dbReference>
<dbReference type="EMBL" id="VFBM01000003">
    <property type="protein sequence ID" value="TNX93049.1"/>
    <property type="molecule type" value="Genomic_DNA"/>
</dbReference>
<keyword evidence="1" id="KW-0813">Transport</keyword>
<dbReference type="SUPFAM" id="SSF52540">
    <property type="entry name" value="P-loop containing nucleoside triphosphate hydrolases"/>
    <property type="match status" value="1"/>
</dbReference>
<evidence type="ECO:0000313" key="8">
    <source>
        <dbReference type="Proteomes" id="UP000314285"/>
    </source>
</evidence>
<evidence type="ECO:0000256" key="3">
    <source>
        <dbReference type="ARBA" id="ARBA00022840"/>
    </source>
</evidence>
<accession>A0A8H2K253</accession>
<evidence type="ECO:0000256" key="1">
    <source>
        <dbReference type="ARBA" id="ARBA00022448"/>
    </source>
</evidence>
<dbReference type="GO" id="GO:0015419">
    <property type="term" value="F:ABC-type sulfate transporter activity"/>
    <property type="evidence" value="ECO:0007669"/>
    <property type="project" value="InterPro"/>
</dbReference>
<dbReference type="Gene3D" id="3.40.50.300">
    <property type="entry name" value="P-loop containing nucleotide triphosphate hydrolases"/>
    <property type="match status" value="1"/>
</dbReference>
<dbReference type="Pfam" id="PF00005">
    <property type="entry name" value="ABC_tran"/>
    <property type="match status" value="1"/>
</dbReference>
<proteinExistence type="predicted"/>
<dbReference type="InterPro" id="IPR008995">
    <property type="entry name" value="Mo/tungstate-bd_C_term_dom"/>
</dbReference>
<dbReference type="NCBIfam" id="TIGR00968">
    <property type="entry name" value="3a0106s01"/>
    <property type="match status" value="1"/>
</dbReference>
<dbReference type="InterPro" id="IPR050093">
    <property type="entry name" value="ABC_SmlMolc_Importer"/>
</dbReference>
<feature type="domain" description="ABC transporter" evidence="6">
    <location>
        <begin position="3"/>
        <end position="237"/>
    </location>
</feature>
<dbReference type="PROSITE" id="PS50893">
    <property type="entry name" value="ABC_TRANSPORTER_2"/>
    <property type="match status" value="1"/>
</dbReference>